<feature type="domain" description="CS" evidence="2">
    <location>
        <begin position="3"/>
        <end position="90"/>
    </location>
</feature>
<dbReference type="InterPro" id="IPR007052">
    <property type="entry name" value="CS_dom"/>
</dbReference>
<dbReference type="Pfam" id="PF05002">
    <property type="entry name" value="SGS"/>
    <property type="match status" value="1"/>
</dbReference>
<dbReference type="Pfam" id="PF04969">
    <property type="entry name" value="CS"/>
    <property type="match status" value="1"/>
</dbReference>
<accession>A0A0L7QQI7</accession>
<organism evidence="3 4">
    <name type="scientific">Habropoda laboriosa</name>
    <dbReference type="NCBI Taxonomy" id="597456"/>
    <lineage>
        <taxon>Eukaryota</taxon>
        <taxon>Metazoa</taxon>
        <taxon>Ecdysozoa</taxon>
        <taxon>Arthropoda</taxon>
        <taxon>Hexapoda</taxon>
        <taxon>Insecta</taxon>
        <taxon>Pterygota</taxon>
        <taxon>Neoptera</taxon>
        <taxon>Endopterygota</taxon>
        <taxon>Hymenoptera</taxon>
        <taxon>Apocrita</taxon>
        <taxon>Aculeata</taxon>
        <taxon>Apoidea</taxon>
        <taxon>Anthophila</taxon>
        <taxon>Apidae</taxon>
        <taxon>Habropoda</taxon>
    </lineage>
</organism>
<dbReference type="SUPFAM" id="SSF49764">
    <property type="entry name" value="HSP20-like chaperones"/>
    <property type="match status" value="1"/>
</dbReference>
<dbReference type="AlphaFoldDB" id="A0A0L7QQI7"/>
<dbReference type="FunFam" id="2.60.40.790:FF:000012">
    <property type="entry name" value="SGT1 homolog, MIS12 kinetochore complex assembly cochaperone"/>
    <property type="match status" value="1"/>
</dbReference>
<dbReference type="GO" id="GO:0005737">
    <property type="term" value="C:cytoplasm"/>
    <property type="evidence" value="ECO:0007669"/>
    <property type="project" value="UniProtKB-ARBA"/>
</dbReference>
<name>A0A0L7QQI7_9HYME</name>
<dbReference type="Gene3D" id="2.60.40.790">
    <property type="match status" value="1"/>
</dbReference>
<reference evidence="3 4" key="1">
    <citation type="submission" date="2015-07" db="EMBL/GenBank/DDBJ databases">
        <title>The genome of Habropoda laboriosa.</title>
        <authorList>
            <person name="Pan H."/>
            <person name="Kapheim K."/>
        </authorList>
    </citation>
    <scope>NUCLEOTIDE SEQUENCE [LARGE SCALE GENOMIC DNA]</scope>
    <source>
        <strain evidence="3">0110345459</strain>
    </source>
</reference>
<evidence type="ECO:0000259" key="1">
    <source>
        <dbReference type="PROSITE" id="PS51048"/>
    </source>
</evidence>
<feature type="domain" description="SGS" evidence="1">
    <location>
        <begin position="114"/>
        <end position="207"/>
    </location>
</feature>
<evidence type="ECO:0000313" key="3">
    <source>
        <dbReference type="EMBL" id="KOC60834.1"/>
    </source>
</evidence>
<dbReference type="PROSITE" id="PS51203">
    <property type="entry name" value="CS"/>
    <property type="match status" value="1"/>
</dbReference>
<dbReference type="InterPro" id="IPR008978">
    <property type="entry name" value="HSP20-like_chaperone"/>
</dbReference>
<protein>
    <submittedName>
        <fullName evidence="3">Suppressor of G2 allele of SKP1 like protein</fullName>
    </submittedName>
</protein>
<keyword evidence="4" id="KW-1185">Reference proteome</keyword>
<dbReference type="GO" id="GO:0051087">
    <property type="term" value="F:protein-folding chaperone binding"/>
    <property type="evidence" value="ECO:0007669"/>
    <property type="project" value="InterPro"/>
</dbReference>
<dbReference type="InterPro" id="IPR044563">
    <property type="entry name" value="Sgt1-like"/>
</dbReference>
<dbReference type="PANTHER" id="PTHR45862">
    <property type="entry name" value="PROTEIN SGT1 HOMOLOG"/>
    <property type="match status" value="1"/>
</dbReference>
<evidence type="ECO:0000259" key="2">
    <source>
        <dbReference type="PROSITE" id="PS51203"/>
    </source>
</evidence>
<dbReference type="InterPro" id="IPR007699">
    <property type="entry name" value="SGS_dom"/>
</dbReference>
<evidence type="ECO:0000313" key="4">
    <source>
        <dbReference type="Proteomes" id="UP000053825"/>
    </source>
</evidence>
<sequence>MPVPKIRYDWYQTDDLVAITIFAKNAINVIVDFQENTLSVSAALPSGNDYSMELDLAHPIVPDECCYKAGSATIQVKLKKKDGITWNSLERSAEVPITPQPIPQVVQCEKDPSQYPSSCKKTRNWDKLEKEIEKQEAKEENEAKGEAALNFLFQRIYVNAPDEVKRAMNKSFQESGGTVLSTNWSEVSKGRVERRPPECLEWKPWNT</sequence>
<dbReference type="PROSITE" id="PS51048">
    <property type="entry name" value="SGS"/>
    <property type="match status" value="1"/>
</dbReference>
<gene>
    <name evidence="3" type="ORF">WH47_05612</name>
</gene>
<dbReference type="Proteomes" id="UP000053825">
    <property type="component" value="Unassembled WGS sequence"/>
</dbReference>
<proteinExistence type="predicted"/>
<dbReference type="EMBL" id="KQ414786">
    <property type="protein sequence ID" value="KOC60834.1"/>
    <property type="molecule type" value="Genomic_DNA"/>
</dbReference>
<dbReference type="STRING" id="597456.A0A0L7QQI7"/>
<dbReference type="OrthoDB" id="1898560at2759"/>